<dbReference type="Proteomes" id="UP000006882">
    <property type="component" value="Chromosome G8"/>
</dbReference>
<reference evidence="1 2" key="1">
    <citation type="journal article" date="2013" name="Nat. Genet.">
        <title>The high-quality draft genome of peach (Prunus persica) identifies unique patterns of genetic diversity, domestication and genome evolution.</title>
        <authorList>
            <consortium name="International Peach Genome Initiative"/>
            <person name="Verde I."/>
            <person name="Abbott A.G."/>
            <person name="Scalabrin S."/>
            <person name="Jung S."/>
            <person name="Shu S."/>
            <person name="Marroni F."/>
            <person name="Zhebentyayeva T."/>
            <person name="Dettori M.T."/>
            <person name="Grimwood J."/>
            <person name="Cattonaro F."/>
            <person name="Zuccolo A."/>
            <person name="Rossini L."/>
            <person name="Jenkins J."/>
            <person name="Vendramin E."/>
            <person name="Meisel L.A."/>
            <person name="Decroocq V."/>
            <person name="Sosinski B."/>
            <person name="Prochnik S."/>
            <person name="Mitros T."/>
            <person name="Policriti A."/>
            <person name="Cipriani G."/>
            <person name="Dondini L."/>
            <person name="Ficklin S."/>
            <person name="Goodstein D.M."/>
            <person name="Xuan P."/>
            <person name="Del Fabbro C."/>
            <person name="Aramini V."/>
            <person name="Copetti D."/>
            <person name="Gonzalez S."/>
            <person name="Horner D.S."/>
            <person name="Falchi R."/>
            <person name="Lucas S."/>
            <person name="Mica E."/>
            <person name="Maldonado J."/>
            <person name="Lazzari B."/>
            <person name="Bielenberg D."/>
            <person name="Pirona R."/>
            <person name="Miculan M."/>
            <person name="Barakat A."/>
            <person name="Testolin R."/>
            <person name="Stella A."/>
            <person name="Tartarini S."/>
            <person name="Tonutti P."/>
            <person name="Arus P."/>
            <person name="Orellana A."/>
            <person name="Wells C."/>
            <person name="Main D."/>
            <person name="Vizzotto G."/>
            <person name="Silva H."/>
            <person name="Salamini F."/>
            <person name="Schmutz J."/>
            <person name="Morgante M."/>
            <person name="Rokhsar D.S."/>
        </authorList>
    </citation>
    <scope>NUCLEOTIDE SEQUENCE [LARGE SCALE GENOMIC DNA]</scope>
    <source>
        <strain evidence="2">cv. Nemared</strain>
    </source>
</reference>
<organism evidence="1 2">
    <name type="scientific">Prunus persica</name>
    <name type="common">Peach</name>
    <name type="synonym">Amygdalus persica</name>
    <dbReference type="NCBI Taxonomy" id="3760"/>
    <lineage>
        <taxon>Eukaryota</taxon>
        <taxon>Viridiplantae</taxon>
        <taxon>Streptophyta</taxon>
        <taxon>Embryophyta</taxon>
        <taxon>Tracheophyta</taxon>
        <taxon>Spermatophyta</taxon>
        <taxon>Magnoliopsida</taxon>
        <taxon>eudicotyledons</taxon>
        <taxon>Gunneridae</taxon>
        <taxon>Pentapetalae</taxon>
        <taxon>rosids</taxon>
        <taxon>fabids</taxon>
        <taxon>Rosales</taxon>
        <taxon>Rosaceae</taxon>
        <taxon>Amygdaloideae</taxon>
        <taxon>Amygdaleae</taxon>
        <taxon>Prunus</taxon>
    </lineage>
</organism>
<evidence type="ECO:0000313" key="2">
    <source>
        <dbReference type="Proteomes" id="UP000006882"/>
    </source>
</evidence>
<dbReference type="AlphaFoldDB" id="A0A251MXP9"/>
<name>A0A251MXP9_PRUPE</name>
<dbReference type="Gramene" id="ONH90804">
    <property type="protein sequence ID" value="ONH90804"/>
    <property type="gene ID" value="PRUPE_8G075300"/>
</dbReference>
<protein>
    <submittedName>
        <fullName evidence="1">Uncharacterized protein</fullName>
    </submittedName>
</protein>
<accession>A0A251MXP9</accession>
<keyword evidence="2" id="KW-1185">Reference proteome</keyword>
<evidence type="ECO:0000313" key="1">
    <source>
        <dbReference type="EMBL" id="ONH90804.1"/>
    </source>
</evidence>
<sequence length="118" mass="13193">MTKGLRPPSPRARAVTNPGMIRNFSTAVAILGMMASTHRFISSTTLLNSGMSRKRKLRRRTLICHCEIAGVTKTRGLGQASIGDLLDISLRHYRRHWNRLAPNCTNSKGPRHLKPKYG</sequence>
<dbReference type="EMBL" id="CM007658">
    <property type="protein sequence ID" value="ONH90804.1"/>
    <property type="molecule type" value="Genomic_DNA"/>
</dbReference>
<proteinExistence type="predicted"/>
<gene>
    <name evidence="1" type="ORF">PRUPE_8G075300</name>
</gene>